<dbReference type="InterPro" id="IPR001173">
    <property type="entry name" value="Glyco_trans_2-like"/>
</dbReference>
<comment type="caution">
    <text evidence="3">The sequence shown here is derived from an EMBL/GenBank/DDBJ whole genome shotgun (WGS) entry which is preliminary data.</text>
</comment>
<accession>A0AAE0BGP4</accession>
<evidence type="ECO:0000313" key="4">
    <source>
        <dbReference type="Proteomes" id="UP001190700"/>
    </source>
</evidence>
<reference evidence="3 4" key="1">
    <citation type="journal article" date="2015" name="Genome Biol. Evol.">
        <title>Comparative Genomics of a Bacterivorous Green Alga Reveals Evolutionary Causalities and Consequences of Phago-Mixotrophic Mode of Nutrition.</title>
        <authorList>
            <person name="Burns J.A."/>
            <person name="Paasch A."/>
            <person name="Narechania A."/>
            <person name="Kim E."/>
        </authorList>
    </citation>
    <scope>NUCLEOTIDE SEQUENCE [LARGE SCALE GENOMIC DNA]</scope>
    <source>
        <strain evidence="3 4">PLY_AMNH</strain>
    </source>
</reference>
<sequence length="709" mass="78960">MIRNLRDLQDPIEILVIDDCSDDGTPQKARALGLRVIGQTRESKGLTLSWNTAWAYFKFAHQLDWQSLPTDPGDLQQTLQRLQADELSSKPGSPLRYVAREDLPRRRFGAVVISNNDVLMSQGSYVAMSQFLARTHEPAAVGPLTTTAGIGTISARHLKHQILEELHPHFAKRGSGRDLVKRLPESLEEISRWLKRRENSDIQVQGGGGSPVARRAPWILGYILGVDADMIGPRADRKGEFDSNADQLFNPALKNMGGERDLLVDRGTSAYVLPYVFAFHNKATTVGHLERKDRDNLALLGAQQPSTTDPTPKVEREAAPEGGSEEGMPAPDSEKCSSRLALLFFGKVGNMVNTAGRAASDLHAPRVSWESIQRHIIQPNLEREQMCTDVFVHTWDTHFKHKLEQLYRPALSEYSSEQGFHKDPWINKHIMMFTSIRRVVRLKIKYEQQRKRIFTHALLLRFDTWFRRDWLLSTAPLSAGTVITGTHVAELAPVAALPGSAKLHPVSQVGIAESYACASMDVTPTFAMPAGFHRTEFWLSGSKDMDRFSTLVDDFTEYRRQLGCEHLKMSLKRCLYGHNLSFLHVLKSGLTAKTQLLWHVDYTTARFKDCPYVLATAGDDIHAAARAPRTQGYVCIPCACLAPGPAYVAGPHHNVWIKSPPGQPPRTPTCIPLPSQQLTNRTTAEQVSVLFDAALSDVRSGGSLIPHTS</sequence>
<feature type="region of interest" description="Disordered" evidence="1">
    <location>
        <begin position="301"/>
        <end position="334"/>
    </location>
</feature>
<dbReference type="AlphaFoldDB" id="A0AAE0BGP4"/>
<dbReference type="EMBL" id="LGRX02035263">
    <property type="protein sequence ID" value="KAK3235605.1"/>
    <property type="molecule type" value="Genomic_DNA"/>
</dbReference>
<dbReference type="Pfam" id="PF00535">
    <property type="entry name" value="Glycos_transf_2"/>
    <property type="match status" value="1"/>
</dbReference>
<evidence type="ECO:0000259" key="2">
    <source>
        <dbReference type="Pfam" id="PF00535"/>
    </source>
</evidence>
<name>A0AAE0BGP4_9CHLO</name>
<feature type="domain" description="Glycosyltransferase 2-like" evidence="2">
    <location>
        <begin position="3"/>
        <end position="56"/>
    </location>
</feature>
<dbReference type="SUPFAM" id="SSF53448">
    <property type="entry name" value="Nucleotide-diphospho-sugar transferases"/>
    <property type="match status" value="1"/>
</dbReference>
<protein>
    <recommendedName>
        <fullName evidence="2">Glycosyltransferase 2-like domain-containing protein</fullName>
    </recommendedName>
</protein>
<gene>
    <name evidence="3" type="ORF">CYMTET_54195</name>
</gene>
<evidence type="ECO:0000313" key="3">
    <source>
        <dbReference type="EMBL" id="KAK3235605.1"/>
    </source>
</evidence>
<keyword evidence="4" id="KW-1185">Reference proteome</keyword>
<dbReference type="InterPro" id="IPR029044">
    <property type="entry name" value="Nucleotide-diphossugar_trans"/>
</dbReference>
<dbReference type="Gene3D" id="3.90.550.10">
    <property type="entry name" value="Spore Coat Polysaccharide Biosynthesis Protein SpsA, Chain A"/>
    <property type="match status" value="1"/>
</dbReference>
<proteinExistence type="predicted"/>
<evidence type="ECO:0000256" key="1">
    <source>
        <dbReference type="SAM" id="MobiDB-lite"/>
    </source>
</evidence>
<dbReference type="Proteomes" id="UP001190700">
    <property type="component" value="Unassembled WGS sequence"/>
</dbReference>
<organism evidence="3 4">
    <name type="scientific">Cymbomonas tetramitiformis</name>
    <dbReference type="NCBI Taxonomy" id="36881"/>
    <lineage>
        <taxon>Eukaryota</taxon>
        <taxon>Viridiplantae</taxon>
        <taxon>Chlorophyta</taxon>
        <taxon>Pyramimonadophyceae</taxon>
        <taxon>Pyramimonadales</taxon>
        <taxon>Pyramimonadaceae</taxon>
        <taxon>Cymbomonas</taxon>
    </lineage>
</organism>